<evidence type="ECO:0000313" key="4">
    <source>
        <dbReference type="EMBL" id="KAL1847105.1"/>
    </source>
</evidence>
<accession>A0ABR3VWN9</accession>
<evidence type="ECO:0000313" key="5">
    <source>
        <dbReference type="Proteomes" id="UP001583177"/>
    </source>
</evidence>
<organism evidence="4 5">
    <name type="scientific">Diaporthe australafricana</name>
    <dbReference type="NCBI Taxonomy" id="127596"/>
    <lineage>
        <taxon>Eukaryota</taxon>
        <taxon>Fungi</taxon>
        <taxon>Dikarya</taxon>
        <taxon>Ascomycota</taxon>
        <taxon>Pezizomycotina</taxon>
        <taxon>Sordariomycetes</taxon>
        <taxon>Sordariomycetidae</taxon>
        <taxon>Diaporthales</taxon>
        <taxon>Diaporthaceae</taxon>
        <taxon>Diaporthe</taxon>
    </lineage>
</organism>
<dbReference type="InterPro" id="IPR027417">
    <property type="entry name" value="P-loop_NTPase"/>
</dbReference>
<dbReference type="Pfam" id="PF25053">
    <property type="entry name" value="DUF7791"/>
    <property type="match status" value="1"/>
</dbReference>
<dbReference type="EMBL" id="JAWRVE010000250">
    <property type="protein sequence ID" value="KAL1847105.1"/>
    <property type="molecule type" value="Genomic_DNA"/>
</dbReference>
<proteinExistence type="predicted"/>
<name>A0ABR3VWN9_9PEZI</name>
<comment type="caution">
    <text evidence="4">The sequence shown here is derived from an EMBL/GenBank/DDBJ whole genome shotgun (WGS) entry which is preliminary data.</text>
</comment>
<dbReference type="Pfam" id="PF24883">
    <property type="entry name" value="NPHP3_N"/>
    <property type="match status" value="1"/>
</dbReference>
<dbReference type="Proteomes" id="UP001583177">
    <property type="component" value="Unassembled WGS sequence"/>
</dbReference>
<reference evidence="4 5" key="1">
    <citation type="journal article" date="2024" name="IMA Fungus">
        <title>IMA Genome - F19 : A genome assembly and annotation guide to empower mycologists, including annotated draft genome sequences of Ceratocystis pirilliformis, Diaporthe australafricana, Fusarium ophioides, Paecilomyces lecythidis, and Sporothrix stenoceras.</title>
        <authorList>
            <person name="Aylward J."/>
            <person name="Wilson A.M."/>
            <person name="Visagie C.M."/>
            <person name="Spraker J."/>
            <person name="Barnes I."/>
            <person name="Buitendag C."/>
            <person name="Ceriani C."/>
            <person name="Del Mar Angel L."/>
            <person name="du Plessis D."/>
            <person name="Fuchs T."/>
            <person name="Gasser K."/>
            <person name="Kramer D."/>
            <person name="Li W."/>
            <person name="Munsamy K."/>
            <person name="Piso A."/>
            <person name="Price J.L."/>
            <person name="Sonnekus B."/>
            <person name="Thomas C."/>
            <person name="van der Nest A."/>
            <person name="van Dijk A."/>
            <person name="van Heerden A."/>
            <person name="van Vuuren N."/>
            <person name="Yilmaz N."/>
            <person name="Duong T.A."/>
            <person name="van der Merwe N.A."/>
            <person name="Wingfield M.J."/>
            <person name="Wingfield B.D."/>
        </authorList>
    </citation>
    <scope>NUCLEOTIDE SEQUENCE [LARGE SCALE GENOMIC DNA]</scope>
    <source>
        <strain evidence="4 5">CMW 18300</strain>
    </source>
</reference>
<dbReference type="PANTHER" id="PTHR10039:SF5">
    <property type="entry name" value="NACHT DOMAIN-CONTAINING PROTEIN"/>
    <property type="match status" value="1"/>
</dbReference>
<keyword evidence="1" id="KW-0677">Repeat</keyword>
<dbReference type="Gene3D" id="3.40.50.300">
    <property type="entry name" value="P-loop containing nucleotide triphosphate hydrolases"/>
    <property type="match status" value="1"/>
</dbReference>
<protein>
    <recommendedName>
        <fullName evidence="6">NACHT domain-containing protein</fullName>
    </recommendedName>
</protein>
<evidence type="ECO:0008006" key="6">
    <source>
        <dbReference type="Google" id="ProtNLM"/>
    </source>
</evidence>
<keyword evidence="5" id="KW-1185">Reference proteome</keyword>
<evidence type="ECO:0000259" key="3">
    <source>
        <dbReference type="Pfam" id="PF25053"/>
    </source>
</evidence>
<feature type="domain" description="Nephrocystin 3-like N-terminal" evidence="2">
    <location>
        <begin position="238"/>
        <end position="406"/>
    </location>
</feature>
<dbReference type="InterPro" id="IPR056693">
    <property type="entry name" value="DUF7791"/>
</dbReference>
<dbReference type="SUPFAM" id="SSF52540">
    <property type="entry name" value="P-loop containing nucleoside triphosphate hydrolases"/>
    <property type="match status" value="1"/>
</dbReference>
<dbReference type="PANTHER" id="PTHR10039">
    <property type="entry name" value="AMELOGENIN"/>
    <property type="match status" value="1"/>
</dbReference>
<sequence>MAEGLAVFALTCNIIQIIETGYNVVKNAKAIYNSSGSTDVARNIRLLLEDVKATAEDVHTVTNTSTPLSADEKAIKGYSVDCEEIVTQLLAILAVIEPRQGASFRSMESMRVSTQLARKKNETTRLLARLQSLDDRLRERLYRIVDERRHSTVTALLQRLNAEAIVLTEGNDSHLDKLRRAFQQNIATKCELEVLKLSIEELAAESTQVARTVNFLKTLRFLEIQHRLSTIDDAHKSTIQWAFDKSCSTFPEWLESDSGIYWVTGLAGSGKSTYMKYIASHKSTAQILRTWSGGDAVNIAKFFFWNLGSAMQKSQQGLYQTLLYQIFRSRPDLIQKLCPDRDELLPWTRAELADVFDRIATFDFGPTRFCFFIDGLDEYDGEEDDVIEAIRKIAACPSIKVCISSRPWNAFRDEFGKTSYKHAMEDLTESDINDYISKELTSHDLFVACLEKDPRFGSTSEQLTKRAKGVWLWVYLIIKGLKRDLRSREEFDHWQRRIDSVPPDLEEFFRRMLARLDPIHRIQTARTFLVVLFGEQIGIRPFSTDMYTCLQKEASNSHYLDDMPFLEFSKDKHGRTYLKRQRDDDSNARRHINGRCRDLLHVQGDGTLGIYRNRLEFLHRTARDFFRDTYYKELHQATGTGFVAAKSIVQMYLAMLKVHPLDLRYLPKDQIFLKSLNEVERVAAQKTFHADFSQLLADFWKVVSHDEALFEPSVFDKFDELACKRLTKQWVTVFHSMLFDEVFFDDRVRMIAWCLCMRLNQYVKSKWEPRTYGIFLERQWSPLRISLPRMQEERDLDEFATPIFNEEMLRALLDSGVSPNEPHFIFDRDDPSAGYMFLGDVMERRYLGDKDSDQSSNEILRIEEDVFKAVEMLLQAGLDLPPGPQEPGSTKSWSHLNEANFQDRMAIVFGDRKAHMLQEMYEQRH</sequence>
<gene>
    <name evidence="4" type="ORF">Daus18300_014045</name>
</gene>
<dbReference type="InterPro" id="IPR056884">
    <property type="entry name" value="NPHP3-like_N"/>
</dbReference>
<evidence type="ECO:0000259" key="2">
    <source>
        <dbReference type="Pfam" id="PF24883"/>
    </source>
</evidence>
<feature type="domain" description="DUF7791" evidence="3">
    <location>
        <begin position="516"/>
        <end position="657"/>
    </location>
</feature>
<evidence type="ECO:0000256" key="1">
    <source>
        <dbReference type="ARBA" id="ARBA00022737"/>
    </source>
</evidence>